<evidence type="ECO:0000313" key="14">
    <source>
        <dbReference type="Proteomes" id="UP000694399"/>
    </source>
</evidence>
<dbReference type="PROSITE" id="PS50240">
    <property type="entry name" value="TRYPSIN_DOM"/>
    <property type="match status" value="1"/>
</dbReference>
<dbReference type="Gene3D" id="2.40.10.10">
    <property type="entry name" value="Trypsin-like serine proteases"/>
    <property type="match status" value="2"/>
</dbReference>
<dbReference type="GO" id="GO:0004252">
    <property type="term" value="F:serine-type endopeptidase activity"/>
    <property type="evidence" value="ECO:0007669"/>
    <property type="project" value="InterPro"/>
</dbReference>
<evidence type="ECO:0000256" key="1">
    <source>
        <dbReference type="ARBA" id="ARBA00022670"/>
    </source>
</evidence>
<feature type="compositionally biased region" description="Low complexity" evidence="11">
    <location>
        <begin position="40"/>
        <end position="49"/>
    </location>
</feature>
<dbReference type="InterPro" id="IPR009003">
    <property type="entry name" value="Peptidase_S1_PA"/>
</dbReference>
<dbReference type="InterPro" id="IPR001254">
    <property type="entry name" value="Trypsin_dom"/>
</dbReference>
<reference evidence="13" key="2">
    <citation type="submission" date="2025-08" db="UniProtKB">
        <authorList>
            <consortium name="Ensembl"/>
        </authorList>
    </citation>
    <scope>IDENTIFICATION</scope>
</reference>
<dbReference type="InterPro" id="IPR001314">
    <property type="entry name" value="Peptidase_S1A"/>
</dbReference>
<gene>
    <name evidence="13" type="primary">PRSS50</name>
</gene>
<sequence>MEPQCRTRARRQGPQGRRASAVVLLLLPVPLPAPLPRALPGPRLTPLRPSAGRLADQTPGTPSKPALAAPGVPCAPTATCPSGGPRLPRQAPTVLSPPLTLQTSPVSKEGISLFPTSVLAGCWGSLLGMSCGSSFEEDPTLRDPEAMARRWPWMVSVRANGTHICAGTLIASQWVLTVAHCLIRNDFIYSVRAGSPRIDQISQTTADVPALQVIVNERYQSHRYWSWVGQANNIALVKLAWALKYNTYVWPICLPNLDFQVKDHSVCTVTGWGLPRVDGMWPQFRTIQEKEVTILNNKKCNQFYHKFSKVPSMVQIVDSQMVCAEDSDREHFCYEISGEPLVCPVDTTWYLVGLVSWGPGCEKSKAPPIYLQVTSYRHWIWERVNGQALPAPSRALLLVLALPLSLLVAL</sequence>
<dbReference type="SMART" id="SM00020">
    <property type="entry name" value="Tryp_SPc"/>
    <property type="match status" value="1"/>
</dbReference>
<dbReference type="FunFam" id="2.40.10.10:FF:000127">
    <property type="entry name" value="Probable threonine protease PRSS50"/>
    <property type="match status" value="1"/>
</dbReference>
<dbReference type="PANTHER" id="PTHR24253">
    <property type="entry name" value="TRANSMEMBRANE PROTEASE SERINE"/>
    <property type="match status" value="1"/>
</dbReference>
<keyword evidence="1" id="KW-0645">Protease</keyword>
<organism evidence="13 14">
    <name type="scientific">Panthera leo</name>
    <name type="common">Lion</name>
    <dbReference type="NCBI Taxonomy" id="9689"/>
    <lineage>
        <taxon>Eukaryota</taxon>
        <taxon>Metazoa</taxon>
        <taxon>Chordata</taxon>
        <taxon>Craniata</taxon>
        <taxon>Vertebrata</taxon>
        <taxon>Euteleostomi</taxon>
        <taxon>Mammalia</taxon>
        <taxon>Eutheria</taxon>
        <taxon>Laurasiatheria</taxon>
        <taxon>Carnivora</taxon>
        <taxon>Feliformia</taxon>
        <taxon>Felidae</taxon>
        <taxon>Pantherinae</taxon>
        <taxon>Panthera</taxon>
    </lineage>
</organism>
<accession>A0A8C8WHZ5</accession>
<reference evidence="13" key="3">
    <citation type="submission" date="2025-09" db="UniProtKB">
        <authorList>
            <consortium name="Ensembl"/>
        </authorList>
    </citation>
    <scope>IDENTIFICATION</scope>
</reference>
<evidence type="ECO:0000256" key="3">
    <source>
        <dbReference type="ARBA" id="ARBA00022729"/>
    </source>
</evidence>
<evidence type="ECO:0000256" key="11">
    <source>
        <dbReference type="SAM" id="MobiDB-lite"/>
    </source>
</evidence>
<evidence type="ECO:0000256" key="8">
    <source>
        <dbReference type="ARBA" id="ARBA00072446"/>
    </source>
</evidence>
<evidence type="ECO:0000256" key="7">
    <source>
        <dbReference type="ARBA" id="ARBA00056912"/>
    </source>
</evidence>
<dbReference type="InterPro" id="IPR043504">
    <property type="entry name" value="Peptidase_S1_PA_chymotrypsin"/>
</dbReference>
<keyword evidence="3" id="KW-0732">Signal</keyword>
<evidence type="ECO:0000256" key="5">
    <source>
        <dbReference type="ARBA" id="ARBA00023157"/>
    </source>
</evidence>
<evidence type="ECO:0000256" key="2">
    <source>
        <dbReference type="ARBA" id="ARBA00022698"/>
    </source>
</evidence>
<dbReference type="PANTHER" id="PTHR24253:SF35">
    <property type="entry name" value="THREONINE PROTEASE PRSS50-RELATED"/>
    <property type="match status" value="1"/>
</dbReference>
<feature type="domain" description="Peptidase S1" evidence="12">
    <location>
        <begin position="126"/>
        <end position="385"/>
    </location>
</feature>
<proteinExistence type="predicted"/>
<dbReference type="GeneTree" id="ENSGT00940000162593"/>
<keyword evidence="2" id="KW-0888">Threonine protease</keyword>
<dbReference type="GO" id="GO:0006508">
    <property type="term" value="P:proteolysis"/>
    <property type="evidence" value="ECO:0007669"/>
    <property type="project" value="UniProtKB-KW"/>
</dbReference>
<keyword evidence="4" id="KW-0378">Hydrolase</keyword>
<dbReference type="AlphaFoldDB" id="A0A8C8WHZ5"/>
<name>A0A8C8WHZ5_PANLE</name>
<evidence type="ECO:0000256" key="10">
    <source>
        <dbReference type="ARBA" id="ARBA00080183"/>
    </source>
</evidence>
<keyword evidence="5" id="KW-1015">Disulfide bond</keyword>
<comment type="function">
    <text evidence="7">May be involved in proteolysis through its threonine endopeptidase activity.</text>
</comment>
<dbReference type="GO" id="GO:0004298">
    <property type="term" value="F:threonine-type endopeptidase activity"/>
    <property type="evidence" value="ECO:0007669"/>
    <property type="project" value="UniProtKB-KW"/>
</dbReference>
<evidence type="ECO:0000256" key="4">
    <source>
        <dbReference type="ARBA" id="ARBA00022801"/>
    </source>
</evidence>
<keyword evidence="6" id="KW-0325">Glycoprotein</keyword>
<evidence type="ECO:0000313" key="13">
    <source>
        <dbReference type="Ensembl" id="ENSPLOP00000003603.1"/>
    </source>
</evidence>
<dbReference type="PRINTS" id="PR00722">
    <property type="entry name" value="CHYMOTRYPSIN"/>
</dbReference>
<dbReference type="CDD" id="cd00190">
    <property type="entry name" value="Tryp_SPc"/>
    <property type="match status" value="1"/>
</dbReference>
<dbReference type="SUPFAM" id="SSF50494">
    <property type="entry name" value="Trypsin-like serine proteases"/>
    <property type="match status" value="1"/>
</dbReference>
<protein>
    <recommendedName>
        <fullName evidence="8">Probable threonine protease PRSS50</fullName>
    </recommendedName>
    <alternativeName>
        <fullName evidence="9">Serine protease 50</fullName>
    </alternativeName>
    <alternativeName>
        <fullName evidence="10">Testis-specific protease-like protein 50</fullName>
    </alternativeName>
</protein>
<evidence type="ECO:0000256" key="9">
    <source>
        <dbReference type="ARBA" id="ARBA00075622"/>
    </source>
</evidence>
<evidence type="ECO:0000256" key="6">
    <source>
        <dbReference type="ARBA" id="ARBA00023180"/>
    </source>
</evidence>
<dbReference type="GO" id="GO:0005783">
    <property type="term" value="C:endoplasmic reticulum"/>
    <property type="evidence" value="ECO:0007669"/>
    <property type="project" value="Ensembl"/>
</dbReference>
<feature type="region of interest" description="Disordered" evidence="11">
    <location>
        <begin position="35"/>
        <end position="98"/>
    </location>
</feature>
<dbReference type="Pfam" id="PF00089">
    <property type="entry name" value="Trypsin"/>
    <property type="match status" value="1"/>
</dbReference>
<keyword evidence="14" id="KW-1185">Reference proteome</keyword>
<evidence type="ECO:0000259" key="12">
    <source>
        <dbReference type="PROSITE" id="PS50240"/>
    </source>
</evidence>
<dbReference type="Ensembl" id="ENSPLOT00000003965.1">
    <property type="protein sequence ID" value="ENSPLOP00000003603.1"/>
    <property type="gene ID" value="ENSPLOG00000002584.1"/>
</dbReference>
<dbReference type="Proteomes" id="UP000694399">
    <property type="component" value="Chromosome A3"/>
</dbReference>
<dbReference type="FunFam" id="2.40.10.10:FF:000106">
    <property type="entry name" value="Probable threonine protease PRSS50"/>
    <property type="match status" value="1"/>
</dbReference>
<reference evidence="13" key="1">
    <citation type="journal article" date="2019" name="bioRxiv">
        <title>Long live the king: chromosome-level assembly of the lion (Panthera leo) using linked-read, Hi-C, and long read data.</title>
        <authorList>
            <person name="Armstrong E.E."/>
            <person name="Taylor R.W."/>
            <person name="Miller D.E."/>
            <person name="Kaelin C."/>
            <person name="Barsh G."/>
            <person name="Hadly E.A."/>
            <person name="Petrov D."/>
        </authorList>
    </citation>
    <scope>NUCLEOTIDE SEQUENCE [LARGE SCALE GENOMIC DNA]</scope>
</reference>